<protein>
    <recommendedName>
        <fullName evidence="6">Vps72/YL1 C-terminal domain-containing protein</fullName>
    </recommendedName>
</protein>
<dbReference type="STRING" id="27349.A0A0L6UAC8"/>
<dbReference type="InterPro" id="IPR013272">
    <property type="entry name" value="Vps72/YL1_C"/>
</dbReference>
<evidence type="ECO:0000256" key="1">
    <source>
        <dbReference type="ARBA" id="ARBA00004123"/>
    </source>
</evidence>
<comment type="caution">
    <text evidence="7">The sequence shown here is derived from an EMBL/GenBank/DDBJ whole genome shotgun (WGS) entry which is preliminary data.</text>
</comment>
<feature type="region of interest" description="Disordered" evidence="5">
    <location>
        <begin position="116"/>
        <end position="160"/>
    </location>
</feature>
<reference evidence="7 8" key="1">
    <citation type="submission" date="2015-08" db="EMBL/GenBank/DDBJ databases">
        <title>Next Generation Sequencing and Analysis of the Genome of Puccinia sorghi L Schw, the Causal Agent of Maize Common Rust.</title>
        <authorList>
            <person name="Rochi L."/>
            <person name="Burguener G."/>
            <person name="Darino M."/>
            <person name="Turjanski A."/>
            <person name="Kreff E."/>
            <person name="Dieguez M.J."/>
            <person name="Sacco F."/>
        </authorList>
    </citation>
    <scope>NUCLEOTIDE SEQUENCE [LARGE SCALE GENOMIC DNA]</scope>
    <source>
        <strain evidence="7 8">RO10H11247</strain>
    </source>
</reference>
<evidence type="ECO:0000256" key="4">
    <source>
        <dbReference type="ARBA" id="ARBA00023242"/>
    </source>
</evidence>
<organism evidence="7 8">
    <name type="scientific">Puccinia sorghi</name>
    <dbReference type="NCBI Taxonomy" id="27349"/>
    <lineage>
        <taxon>Eukaryota</taxon>
        <taxon>Fungi</taxon>
        <taxon>Dikarya</taxon>
        <taxon>Basidiomycota</taxon>
        <taxon>Pucciniomycotina</taxon>
        <taxon>Pucciniomycetes</taxon>
        <taxon>Pucciniales</taxon>
        <taxon>Pucciniaceae</taxon>
        <taxon>Puccinia</taxon>
    </lineage>
</organism>
<evidence type="ECO:0000256" key="5">
    <source>
        <dbReference type="SAM" id="MobiDB-lite"/>
    </source>
</evidence>
<dbReference type="Pfam" id="PF08265">
    <property type="entry name" value="YL1_C"/>
    <property type="match status" value="1"/>
</dbReference>
<dbReference type="Proteomes" id="UP000037035">
    <property type="component" value="Unassembled WGS sequence"/>
</dbReference>
<sequence length="226" mass="24931">MLFLCLTPSRFDCDPESAAISIRDWSSLTKRGRSEERPTGGAPPKGSNKSTSWPKTAPGGGNEPANTASLADSLSYAMMPKPFKDEKVKKGPRRNKPLKQILAAERLRAKHVSDLLLKHNPSPDEDVEMSATTAPDGQSNPSDHQQQSLSQPVVSKRARRELLGPVNPDVNYNSYMIIEAPPSAPYLDPKTQLRYHNAEVYELIRTFGPGLDQSYLSLRGAHITLR</sequence>
<dbReference type="PANTHER" id="PTHR31200">
    <property type="entry name" value="INO80 COMPLEX SUBUNIT C"/>
    <property type="match status" value="1"/>
</dbReference>
<dbReference type="GO" id="GO:0006338">
    <property type="term" value="P:chromatin remodeling"/>
    <property type="evidence" value="ECO:0007669"/>
    <property type="project" value="InterPro"/>
</dbReference>
<feature type="region of interest" description="Disordered" evidence="5">
    <location>
        <begin position="24"/>
        <end position="68"/>
    </location>
</feature>
<accession>A0A0L6UAC8</accession>
<keyword evidence="3" id="KW-0804">Transcription</keyword>
<dbReference type="InterPro" id="IPR029525">
    <property type="entry name" value="INO80C/Ies6"/>
</dbReference>
<keyword evidence="2" id="KW-0805">Transcription regulation</keyword>
<keyword evidence="8" id="KW-1185">Reference proteome</keyword>
<feature type="domain" description="Vps72/YL1 C-terminal" evidence="6">
    <location>
        <begin position="184"/>
        <end position="204"/>
    </location>
</feature>
<evidence type="ECO:0000259" key="6">
    <source>
        <dbReference type="SMART" id="SM00993"/>
    </source>
</evidence>
<dbReference type="SMART" id="SM00993">
    <property type="entry name" value="YL1_C"/>
    <property type="match status" value="1"/>
</dbReference>
<comment type="subcellular location">
    <subcellularLocation>
        <location evidence="1">Nucleus</location>
    </subcellularLocation>
</comment>
<dbReference type="EMBL" id="LAVV01014470">
    <property type="protein sequence ID" value="KNZ44745.1"/>
    <property type="molecule type" value="Genomic_DNA"/>
</dbReference>
<gene>
    <name evidence="7" type="ORF">VP01_887g15</name>
</gene>
<name>A0A0L6UAC8_9BASI</name>
<dbReference type="AlphaFoldDB" id="A0A0L6UAC8"/>
<evidence type="ECO:0000313" key="7">
    <source>
        <dbReference type="EMBL" id="KNZ44745.1"/>
    </source>
</evidence>
<evidence type="ECO:0000256" key="3">
    <source>
        <dbReference type="ARBA" id="ARBA00023163"/>
    </source>
</evidence>
<proteinExistence type="predicted"/>
<evidence type="ECO:0000313" key="8">
    <source>
        <dbReference type="Proteomes" id="UP000037035"/>
    </source>
</evidence>
<dbReference type="PANTHER" id="PTHR31200:SF1">
    <property type="entry name" value="INO80 COMPLEX SUBUNIT C"/>
    <property type="match status" value="1"/>
</dbReference>
<feature type="compositionally biased region" description="Polar residues" evidence="5">
    <location>
        <begin position="130"/>
        <end position="153"/>
    </location>
</feature>
<dbReference type="OrthoDB" id="49520at2759"/>
<evidence type="ECO:0000256" key="2">
    <source>
        <dbReference type="ARBA" id="ARBA00023015"/>
    </source>
</evidence>
<dbReference type="GO" id="GO:0031011">
    <property type="term" value="C:Ino80 complex"/>
    <property type="evidence" value="ECO:0007669"/>
    <property type="project" value="InterPro"/>
</dbReference>
<keyword evidence="4" id="KW-0539">Nucleus</keyword>
<dbReference type="VEuPathDB" id="FungiDB:VP01_887g15"/>